<gene>
    <name evidence="1" type="ORF">ACFFFR_10095</name>
</gene>
<dbReference type="RefSeq" id="WP_377460100.1">
    <property type="nucleotide sequence ID" value="NZ_JBHLUB010000031.1"/>
</dbReference>
<dbReference type="EMBL" id="JBHLUB010000031">
    <property type="protein sequence ID" value="MFC0582725.1"/>
    <property type="molecule type" value="Genomic_DNA"/>
</dbReference>
<comment type="caution">
    <text evidence="1">The sequence shown here is derived from an EMBL/GenBank/DDBJ whole genome shotgun (WGS) entry which is preliminary data.</text>
</comment>
<dbReference type="Proteomes" id="UP001589862">
    <property type="component" value="Unassembled WGS sequence"/>
</dbReference>
<evidence type="ECO:0008006" key="3">
    <source>
        <dbReference type="Google" id="ProtNLM"/>
    </source>
</evidence>
<proteinExistence type="predicted"/>
<name>A0ABV6PC79_9MICC</name>
<evidence type="ECO:0000313" key="2">
    <source>
        <dbReference type="Proteomes" id="UP001589862"/>
    </source>
</evidence>
<protein>
    <recommendedName>
        <fullName evidence="3">SGNH domain-containing protein</fullName>
    </recommendedName>
</protein>
<evidence type="ECO:0000313" key="1">
    <source>
        <dbReference type="EMBL" id="MFC0582725.1"/>
    </source>
</evidence>
<organism evidence="1 2">
    <name type="scientific">Micrococcoides hystricis</name>
    <dbReference type="NCBI Taxonomy" id="1572761"/>
    <lineage>
        <taxon>Bacteria</taxon>
        <taxon>Bacillati</taxon>
        <taxon>Actinomycetota</taxon>
        <taxon>Actinomycetes</taxon>
        <taxon>Micrococcales</taxon>
        <taxon>Micrococcaceae</taxon>
        <taxon>Micrococcoides</taxon>
    </lineage>
</organism>
<sequence length="139" mass="15163">MTREGERIENGAEERWEQITATGARLLLTRGTPRPGGQEKVAACLAREKTALECGANAAQISAENPLDSVDLPAGATHMDLTDAICPEEIRSEAGVCPAIVGNVAVWYDNSHLSGTYVETMVPYFEERLQDTVPWLFED</sequence>
<keyword evidence="2" id="KW-1185">Reference proteome</keyword>
<accession>A0ABV6PC79</accession>
<reference evidence="1 2" key="1">
    <citation type="submission" date="2024-09" db="EMBL/GenBank/DDBJ databases">
        <authorList>
            <person name="Sun Q."/>
            <person name="Mori K."/>
        </authorList>
    </citation>
    <scope>NUCLEOTIDE SEQUENCE [LARGE SCALE GENOMIC DNA]</scope>
    <source>
        <strain evidence="1 2">NCAIM B.02604</strain>
    </source>
</reference>